<dbReference type="PROSITE" id="PS00108">
    <property type="entry name" value="PROTEIN_KINASE_ST"/>
    <property type="match status" value="1"/>
</dbReference>
<keyword evidence="1 3" id="KW-0547">Nucleotide-binding</keyword>
<organism evidence="6 7">
    <name type="scientific">Zopfia rhizophila CBS 207.26</name>
    <dbReference type="NCBI Taxonomy" id="1314779"/>
    <lineage>
        <taxon>Eukaryota</taxon>
        <taxon>Fungi</taxon>
        <taxon>Dikarya</taxon>
        <taxon>Ascomycota</taxon>
        <taxon>Pezizomycotina</taxon>
        <taxon>Dothideomycetes</taxon>
        <taxon>Dothideomycetes incertae sedis</taxon>
        <taxon>Zopfiaceae</taxon>
        <taxon>Zopfia</taxon>
    </lineage>
</organism>
<dbReference type="Gene3D" id="3.30.200.20">
    <property type="entry name" value="Phosphorylase Kinase, domain 1"/>
    <property type="match status" value="1"/>
</dbReference>
<keyword evidence="6" id="KW-0808">Transferase</keyword>
<dbReference type="Pfam" id="PF00069">
    <property type="entry name" value="Pkinase"/>
    <property type="match status" value="1"/>
</dbReference>
<dbReference type="EMBL" id="ML994725">
    <property type="protein sequence ID" value="KAF2175793.1"/>
    <property type="molecule type" value="Genomic_DNA"/>
</dbReference>
<dbReference type="GO" id="GO:0004674">
    <property type="term" value="F:protein serine/threonine kinase activity"/>
    <property type="evidence" value="ECO:0007669"/>
    <property type="project" value="TreeGrafter"/>
</dbReference>
<dbReference type="Gene3D" id="1.10.510.10">
    <property type="entry name" value="Transferase(Phosphotransferase) domain 1"/>
    <property type="match status" value="1"/>
</dbReference>
<dbReference type="PANTHER" id="PTHR24359:SF1">
    <property type="entry name" value="INHIBITOR OF NUCLEAR FACTOR KAPPA-B KINASE EPSILON SUBUNIT HOMOLOG 1-RELATED"/>
    <property type="match status" value="1"/>
</dbReference>
<feature type="compositionally biased region" description="Polar residues" evidence="4">
    <location>
        <begin position="544"/>
        <end position="557"/>
    </location>
</feature>
<dbReference type="GO" id="GO:0005524">
    <property type="term" value="F:ATP binding"/>
    <property type="evidence" value="ECO:0007669"/>
    <property type="project" value="UniProtKB-UniRule"/>
</dbReference>
<name>A0A6A6D9R9_9PEZI</name>
<dbReference type="InterPro" id="IPR017441">
    <property type="entry name" value="Protein_kinase_ATP_BS"/>
</dbReference>
<feature type="binding site" evidence="3">
    <location>
        <position position="200"/>
    </location>
    <ligand>
        <name>ATP</name>
        <dbReference type="ChEBI" id="CHEBI:30616"/>
    </ligand>
</feature>
<evidence type="ECO:0000256" key="2">
    <source>
        <dbReference type="ARBA" id="ARBA00022840"/>
    </source>
</evidence>
<dbReference type="SMART" id="SM00220">
    <property type="entry name" value="S_TKc"/>
    <property type="match status" value="1"/>
</dbReference>
<sequence>MVRLLSSSFAHVRSTCWVSRESGEAMESPAPTGARSREGIEDLVTHLIPTKPYDRYIDDTVFLDVKEHLNQHPDKLVQRWNEHPRLYTLLRMLGYEDDGQVFKAFDREQIGDVWLPLSDQTLNYFSSIGLSASEFYRTQLHILSKSERMSEQQLLSEVHAHRYILSGRSHFDDIEILGTGGSAEVARVRHKLSGKQFACKRIWRGKSIKEQRDQLVEFEQEVGVLQRISHKHLVSFVASYTDFETFSLILNPVAKDVLKSVIMRQSRERPLPAEDVWTLRRAFGCLATALAYLHEQRVRHKDIKPGNILLTDGRVYLCDFGISRDWSKSEHSTTEGDVLKFTRRYCAPEVFGRDPRNSASDIWSLGCVFLELITVIKGYPIDEMNQFMLRHSADASAQGLWCAQEAMNAWLVKIRSENNNSADDVPLDWITPMIRTDPEDRPKASDVVDMIHKQSAEMPHPDLYIAPCCHRSDSITPIEGVESPTLHEPTFSNVLGIRNVPSSPPRPYLDVVPNRNQSPVIAGRRSPRVADRRRGSRDRSISPTTQSYPKQLDSTDTIPFPMDPIQSPNIAKSTSITSQTIVRFVWIPEISRPSSRKL</sequence>
<protein>
    <submittedName>
        <fullName evidence="6">Kinase-like protein</fullName>
    </submittedName>
</protein>
<dbReference type="SUPFAM" id="SSF56112">
    <property type="entry name" value="Protein kinase-like (PK-like)"/>
    <property type="match status" value="1"/>
</dbReference>
<dbReference type="Proteomes" id="UP000800200">
    <property type="component" value="Unassembled WGS sequence"/>
</dbReference>
<dbReference type="PANTHER" id="PTHR24359">
    <property type="entry name" value="SERINE/THREONINE-PROTEIN KINASE SBK1"/>
    <property type="match status" value="1"/>
</dbReference>
<dbReference type="OrthoDB" id="4062651at2759"/>
<keyword evidence="2 3" id="KW-0067">ATP-binding</keyword>
<dbReference type="InterPro" id="IPR008271">
    <property type="entry name" value="Ser/Thr_kinase_AS"/>
</dbReference>
<dbReference type="InterPro" id="IPR011009">
    <property type="entry name" value="Kinase-like_dom_sf"/>
</dbReference>
<evidence type="ECO:0000259" key="5">
    <source>
        <dbReference type="PROSITE" id="PS50011"/>
    </source>
</evidence>
<keyword evidence="6" id="KW-0418">Kinase</keyword>
<dbReference type="InterPro" id="IPR000719">
    <property type="entry name" value="Prot_kinase_dom"/>
</dbReference>
<dbReference type="PROSITE" id="PS00107">
    <property type="entry name" value="PROTEIN_KINASE_ATP"/>
    <property type="match status" value="1"/>
</dbReference>
<dbReference type="CDD" id="cd00180">
    <property type="entry name" value="PKc"/>
    <property type="match status" value="1"/>
</dbReference>
<evidence type="ECO:0000256" key="4">
    <source>
        <dbReference type="SAM" id="MobiDB-lite"/>
    </source>
</evidence>
<feature type="region of interest" description="Disordered" evidence="4">
    <location>
        <begin position="502"/>
        <end position="571"/>
    </location>
</feature>
<gene>
    <name evidence="6" type="ORF">K469DRAFT_54564</name>
</gene>
<accession>A0A6A6D9R9</accession>
<evidence type="ECO:0000256" key="3">
    <source>
        <dbReference type="PROSITE-ProRule" id="PRU10141"/>
    </source>
</evidence>
<reference evidence="6" key="1">
    <citation type="journal article" date="2020" name="Stud. Mycol.">
        <title>101 Dothideomycetes genomes: a test case for predicting lifestyles and emergence of pathogens.</title>
        <authorList>
            <person name="Haridas S."/>
            <person name="Albert R."/>
            <person name="Binder M."/>
            <person name="Bloem J."/>
            <person name="Labutti K."/>
            <person name="Salamov A."/>
            <person name="Andreopoulos B."/>
            <person name="Baker S."/>
            <person name="Barry K."/>
            <person name="Bills G."/>
            <person name="Bluhm B."/>
            <person name="Cannon C."/>
            <person name="Castanera R."/>
            <person name="Culley D."/>
            <person name="Daum C."/>
            <person name="Ezra D."/>
            <person name="Gonzalez J."/>
            <person name="Henrissat B."/>
            <person name="Kuo A."/>
            <person name="Liang C."/>
            <person name="Lipzen A."/>
            <person name="Lutzoni F."/>
            <person name="Magnuson J."/>
            <person name="Mondo S."/>
            <person name="Nolan M."/>
            <person name="Ohm R."/>
            <person name="Pangilinan J."/>
            <person name="Park H.-J."/>
            <person name="Ramirez L."/>
            <person name="Alfaro M."/>
            <person name="Sun H."/>
            <person name="Tritt A."/>
            <person name="Yoshinaga Y."/>
            <person name="Zwiers L.-H."/>
            <person name="Turgeon B."/>
            <person name="Goodwin S."/>
            <person name="Spatafora J."/>
            <person name="Crous P."/>
            <person name="Grigoriev I."/>
        </authorList>
    </citation>
    <scope>NUCLEOTIDE SEQUENCE</scope>
    <source>
        <strain evidence="6">CBS 207.26</strain>
    </source>
</reference>
<evidence type="ECO:0000256" key="1">
    <source>
        <dbReference type="ARBA" id="ARBA00022741"/>
    </source>
</evidence>
<feature type="domain" description="Protein kinase" evidence="5">
    <location>
        <begin position="171"/>
        <end position="463"/>
    </location>
</feature>
<dbReference type="AlphaFoldDB" id="A0A6A6D9R9"/>
<evidence type="ECO:0000313" key="6">
    <source>
        <dbReference type="EMBL" id="KAF2175793.1"/>
    </source>
</evidence>
<evidence type="ECO:0000313" key="7">
    <source>
        <dbReference type="Proteomes" id="UP000800200"/>
    </source>
</evidence>
<dbReference type="PROSITE" id="PS50011">
    <property type="entry name" value="PROTEIN_KINASE_DOM"/>
    <property type="match status" value="1"/>
</dbReference>
<keyword evidence="7" id="KW-1185">Reference proteome</keyword>
<proteinExistence type="predicted"/>
<feature type="compositionally biased region" description="Basic and acidic residues" evidence="4">
    <location>
        <begin position="528"/>
        <end position="540"/>
    </location>
</feature>